<proteinExistence type="predicted"/>
<dbReference type="Proteomes" id="UP000315353">
    <property type="component" value="Unassembled WGS sequence"/>
</dbReference>
<dbReference type="KEGG" id="cfc:CFLV_00110"/>
<dbReference type="PANTHER" id="PTHR34595:SF7">
    <property type="entry name" value="SLL1039 PROTEIN"/>
    <property type="match status" value="1"/>
</dbReference>
<evidence type="ECO:0000259" key="1">
    <source>
        <dbReference type="Pfam" id="PF04168"/>
    </source>
</evidence>
<organism evidence="2 4">
    <name type="scientific">Corynebacterium flavescens</name>
    <dbReference type="NCBI Taxonomy" id="28028"/>
    <lineage>
        <taxon>Bacteria</taxon>
        <taxon>Bacillati</taxon>
        <taxon>Actinomycetota</taxon>
        <taxon>Actinomycetes</taxon>
        <taxon>Mycobacteriales</taxon>
        <taxon>Corynebacteriaceae</taxon>
        <taxon>Corynebacterium</taxon>
    </lineage>
</organism>
<protein>
    <recommendedName>
        <fullName evidence="1">DUF403 domain-containing protein</fullName>
    </recommendedName>
</protein>
<dbReference type="EMBL" id="CP009246">
    <property type="protein sequence ID" value="APT85770.1"/>
    <property type="molecule type" value="Genomic_DNA"/>
</dbReference>
<dbReference type="OrthoDB" id="9803532at2"/>
<dbReference type="STRING" id="28028.CFLV_00110"/>
<evidence type="ECO:0000313" key="5">
    <source>
        <dbReference type="Proteomes" id="UP000315353"/>
    </source>
</evidence>
<dbReference type="GeneID" id="82879140"/>
<evidence type="ECO:0000313" key="2">
    <source>
        <dbReference type="EMBL" id="APT85770.1"/>
    </source>
</evidence>
<reference evidence="2 4" key="1">
    <citation type="submission" date="2014-08" db="EMBL/GenBank/DDBJ databases">
        <title>Complete genome sequence of Corynebacterium flavescens OJ8(T)(=DSM 20296(T)), isolated from cheese.</title>
        <authorList>
            <person name="Ruckert C."/>
            <person name="Albersmeier A."/>
            <person name="Winkler A."/>
            <person name="Kalinowski J."/>
        </authorList>
    </citation>
    <scope>NUCLEOTIDE SEQUENCE [LARGE SCALE GENOMIC DNA]</scope>
    <source>
        <strain evidence="2 4">OJ8</strain>
    </source>
</reference>
<feature type="domain" description="DUF403" evidence="1">
    <location>
        <begin position="1"/>
        <end position="292"/>
    </location>
</feature>
<sequence length="303" mass="34028">MLSRIAESMFWIGRYVERADDQARVLTVNLELGTEADVVSFSTELCRAMGNPVESDSISEDAWAMLGIDEQSPYSMVTALSNCRGSARRAREILSMSTWEAINRSYRKATSGRLALMRPPLACREVRDSCSMIIGTLAATMPRDQAWHFLQLGRLIERMDMTARILYSTIVAPEFPAHHHIVLQACGAQQNFVMTRGREDTLSAAVDFILRDPLSPRSVLYCLNEALACLDDLVVDKPAREVEDEAIRQLGQLRARIQYAPLDENFTLLDHITVDIQEAGARATEALTANFFEATLSSQWHER</sequence>
<dbReference type="Pfam" id="PF04168">
    <property type="entry name" value="Alpha-E"/>
    <property type="match status" value="1"/>
</dbReference>
<dbReference type="InterPro" id="IPR007296">
    <property type="entry name" value="DUF403"/>
</dbReference>
<accession>A0A1L7CIT5</accession>
<gene>
    <name evidence="3" type="ORF">CFL01nite_22980</name>
    <name evidence="2" type="ORF">CFLV_00110</name>
</gene>
<evidence type="ECO:0000313" key="4">
    <source>
        <dbReference type="Proteomes" id="UP000185479"/>
    </source>
</evidence>
<reference evidence="3 5" key="2">
    <citation type="submission" date="2019-06" db="EMBL/GenBank/DDBJ databases">
        <title>Whole genome shotgun sequence of Corynebacterium flavescens NBRC 14136.</title>
        <authorList>
            <person name="Hosoyama A."/>
            <person name="Uohara A."/>
            <person name="Ohji S."/>
            <person name="Ichikawa N."/>
        </authorList>
    </citation>
    <scope>NUCLEOTIDE SEQUENCE [LARGE SCALE GENOMIC DNA]</scope>
    <source>
        <strain evidence="3 5">NBRC 14136</strain>
    </source>
</reference>
<dbReference type="Proteomes" id="UP000185479">
    <property type="component" value="Chromosome"/>
</dbReference>
<dbReference type="RefSeq" id="WP_075728783.1">
    <property type="nucleotide sequence ID" value="NZ_BJNB01000053.1"/>
</dbReference>
<keyword evidence="4" id="KW-1185">Reference proteome</keyword>
<dbReference type="InterPro" id="IPR051680">
    <property type="entry name" value="ATP-dep_Glu-Cys_Ligase-2"/>
</dbReference>
<dbReference type="EMBL" id="BJNB01000053">
    <property type="protein sequence ID" value="GEB98803.1"/>
    <property type="molecule type" value="Genomic_DNA"/>
</dbReference>
<name>A0A1L7CIT5_CORFL</name>
<evidence type="ECO:0000313" key="3">
    <source>
        <dbReference type="EMBL" id="GEB98803.1"/>
    </source>
</evidence>
<dbReference type="PANTHER" id="PTHR34595">
    <property type="entry name" value="BLR5612 PROTEIN"/>
    <property type="match status" value="1"/>
</dbReference>
<dbReference type="AlphaFoldDB" id="A0A1L7CIT5"/>